<organism evidence="2 3">
    <name type="scientific">Rotaria socialis</name>
    <dbReference type="NCBI Taxonomy" id="392032"/>
    <lineage>
        <taxon>Eukaryota</taxon>
        <taxon>Metazoa</taxon>
        <taxon>Spiralia</taxon>
        <taxon>Gnathifera</taxon>
        <taxon>Rotifera</taxon>
        <taxon>Eurotatoria</taxon>
        <taxon>Bdelloidea</taxon>
        <taxon>Philodinida</taxon>
        <taxon>Philodinidae</taxon>
        <taxon>Rotaria</taxon>
    </lineage>
</organism>
<dbReference type="AlphaFoldDB" id="A0A822BHS6"/>
<comment type="caution">
    <text evidence="2">The sequence shown here is derived from an EMBL/GenBank/DDBJ whole genome shotgun (WGS) entry which is preliminary data.</text>
</comment>
<sequence>TQEETPIPKSTPPTIASSIIEKLVPREKPKILPLTKIEKPQATTTMIAPTSIEISSSSSSSAAAATTVTGVAATTSLPSGSALASLIGKKIKPLSSNTAETITDKQQNQPIDIK</sequence>
<accession>A0A822BHS6</accession>
<feature type="non-terminal residue" evidence="2">
    <location>
        <position position="1"/>
    </location>
</feature>
<protein>
    <submittedName>
        <fullName evidence="2">Uncharacterized protein</fullName>
    </submittedName>
</protein>
<feature type="non-terminal residue" evidence="2">
    <location>
        <position position="114"/>
    </location>
</feature>
<proteinExistence type="predicted"/>
<gene>
    <name evidence="2" type="ORF">QYT958_LOCUS40432</name>
</gene>
<dbReference type="Proteomes" id="UP000663848">
    <property type="component" value="Unassembled WGS sequence"/>
</dbReference>
<dbReference type="EMBL" id="CAJOBR010041632">
    <property type="protein sequence ID" value="CAF5027612.1"/>
    <property type="molecule type" value="Genomic_DNA"/>
</dbReference>
<evidence type="ECO:0000313" key="2">
    <source>
        <dbReference type="EMBL" id="CAF5027612.1"/>
    </source>
</evidence>
<feature type="region of interest" description="Disordered" evidence="1">
    <location>
        <begin position="1"/>
        <end position="22"/>
    </location>
</feature>
<name>A0A822BHS6_9BILA</name>
<feature type="region of interest" description="Disordered" evidence="1">
    <location>
        <begin position="95"/>
        <end position="114"/>
    </location>
</feature>
<evidence type="ECO:0000256" key="1">
    <source>
        <dbReference type="SAM" id="MobiDB-lite"/>
    </source>
</evidence>
<evidence type="ECO:0000313" key="3">
    <source>
        <dbReference type="Proteomes" id="UP000663848"/>
    </source>
</evidence>
<reference evidence="2" key="1">
    <citation type="submission" date="2021-02" db="EMBL/GenBank/DDBJ databases">
        <authorList>
            <person name="Nowell W R."/>
        </authorList>
    </citation>
    <scope>NUCLEOTIDE SEQUENCE</scope>
</reference>